<feature type="compositionally biased region" description="Basic residues" evidence="9">
    <location>
        <begin position="1034"/>
        <end position="1044"/>
    </location>
</feature>
<feature type="transmembrane region" description="Helical" evidence="10">
    <location>
        <begin position="194"/>
        <end position="214"/>
    </location>
</feature>
<feature type="transmembrane region" description="Helical" evidence="10">
    <location>
        <begin position="312"/>
        <end position="338"/>
    </location>
</feature>
<evidence type="ECO:0000256" key="9">
    <source>
        <dbReference type="SAM" id="MobiDB-lite"/>
    </source>
</evidence>
<evidence type="ECO:0000256" key="3">
    <source>
        <dbReference type="ARBA" id="ARBA00022723"/>
    </source>
</evidence>
<dbReference type="PROSITE" id="PS00028">
    <property type="entry name" value="ZINC_FINGER_C2H2_1"/>
    <property type="match status" value="2"/>
</dbReference>
<proteinExistence type="predicted"/>
<dbReference type="Pfam" id="PF00096">
    <property type="entry name" value="zf-C2H2"/>
    <property type="match status" value="2"/>
</dbReference>
<evidence type="ECO:0000256" key="1">
    <source>
        <dbReference type="ARBA" id="ARBA00004141"/>
    </source>
</evidence>
<feature type="transmembrane region" description="Helical" evidence="10">
    <location>
        <begin position="358"/>
        <end position="380"/>
    </location>
</feature>
<evidence type="ECO:0000256" key="4">
    <source>
        <dbReference type="ARBA" id="ARBA00022771"/>
    </source>
</evidence>
<evidence type="ECO:0000256" key="2">
    <source>
        <dbReference type="ARBA" id="ARBA00022692"/>
    </source>
</evidence>
<protein>
    <submittedName>
        <fullName evidence="13">Uncharacterized MFS-type transporter C1271.10c</fullName>
    </submittedName>
</protein>
<feature type="compositionally biased region" description="Basic and acidic residues" evidence="9">
    <location>
        <begin position="27"/>
        <end position="36"/>
    </location>
</feature>
<dbReference type="SMART" id="SM00355">
    <property type="entry name" value="ZnF_C2H2"/>
    <property type="match status" value="2"/>
</dbReference>
<feature type="transmembrane region" description="Helical" evidence="10">
    <location>
        <begin position="136"/>
        <end position="154"/>
    </location>
</feature>
<gene>
    <name evidence="13" type="ORF">IFM46972_07676</name>
</gene>
<dbReference type="EMBL" id="BLKC01000060">
    <property type="protein sequence ID" value="GFF44964.1"/>
    <property type="molecule type" value="Genomic_DNA"/>
</dbReference>
<evidence type="ECO:0000256" key="6">
    <source>
        <dbReference type="ARBA" id="ARBA00022989"/>
    </source>
</evidence>
<dbReference type="Proteomes" id="UP000465221">
    <property type="component" value="Unassembled WGS sequence"/>
</dbReference>
<feature type="region of interest" description="Disordered" evidence="9">
    <location>
        <begin position="1176"/>
        <end position="1197"/>
    </location>
</feature>
<feature type="domain" description="C2H2-type" evidence="11">
    <location>
        <begin position="594"/>
        <end position="621"/>
    </location>
</feature>
<dbReference type="Gene3D" id="1.20.1250.20">
    <property type="entry name" value="MFS general substrate transporter like domains"/>
    <property type="match status" value="1"/>
</dbReference>
<dbReference type="GO" id="GO:0008270">
    <property type="term" value="F:zinc ion binding"/>
    <property type="evidence" value="ECO:0007669"/>
    <property type="project" value="UniProtKB-KW"/>
</dbReference>
<reference evidence="13 14" key="1">
    <citation type="submission" date="2020-01" db="EMBL/GenBank/DDBJ databases">
        <title>Draft genome sequence of Aspergillus udagawae IFM 46972.</title>
        <authorList>
            <person name="Takahashi H."/>
            <person name="Yaguchi T."/>
        </authorList>
    </citation>
    <scope>NUCLEOTIDE SEQUENCE [LARGE SCALE GENOMIC DNA]</scope>
    <source>
        <strain evidence="13 14">IFM 46972</strain>
    </source>
</reference>
<keyword evidence="2 10" id="KW-0812">Transmembrane</keyword>
<feature type="domain" description="Major facilitator superfamily (MFS) profile" evidence="12">
    <location>
        <begin position="70"/>
        <end position="533"/>
    </location>
</feature>
<evidence type="ECO:0000256" key="7">
    <source>
        <dbReference type="ARBA" id="ARBA00023136"/>
    </source>
</evidence>
<feature type="transmembrane region" description="Helical" evidence="10">
    <location>
        <begin position="109"/>
        <end position="129"/>
    </location>
</feature>
<feature type="region of interest" description="Disordered" evidence="9">
    <location>
        <begin position="27"/>
        <end position="52"/>
    </location>
</feature>
<sequence>MPSVHSASAGQHGEAAHCDLLPGTDVLRDTSGDAPEKGPVLIPRPSNDPSDPLTWSRTWKCKTHPLSKDLIVGSQFLYLFVSVESALSMGPMFPFFAEEFGLDDTQLSLLTGTCVLALGFANFIIVPCSNIFGRRVTSISLCLLGAATCIWQALATSYSSMLAARAINGIATATSETILVQVVSDVFFLHDRGLWTGVYFMGYFLGLFIGPIIAGNIAQRFGWRSFFWLSLAMTGVNLIMLTVFVPETKYSRSSPPQVSSSNDPKSESIQLEHIDPDPVMVGRGRPSKAKFKLWQSPDPNWKQFLVRDTFSCITLFFFPIILWAGLNVAGPANVLLYWNLTESAILRAPPNNFSPSAVGYSNFAFVVGGSLGLLTAGPFSDWMAMRATTANNGIREAEMRLPALIPYFVTSVIGIVVGGVGYAREWDWPVLIVVGYGFTGLCVTAVPTIAVAYAVDCYRSIAGEIMVVATVIKNSFGVDGWADGPGAADVFFWKKVEGEDAKFKSALLWSLCVEQTFFEFKLLVNTFLGPTVMLINCTVGRRGGTVSDWFQESGRLEETFFLDRLPSAPAKPPQNPLVITEPMASTPLSRRRQRLCPWCSRSFTKDEHLARHVRTHTREKPFSCSLCQKTFSRNDSLLRHARRHQPDAIRPPPGTELERTSLDAASTNESTTNLAVGVAQRSIGVLPGGEQPPTDAASLRTPLAVHDNSATVGPLATDDFTRPGSAGWIPTGIRSAQGPGTTSATTDHGQGIDLDLSSHAPEWFAGNDFDLDAFNTTIMSTAYFYPQSSFLPNHEESVSDDPRPSEDDLPIPVEDLIQQNWFMLIQGSCSGSITPDTARDQSYVDEEYREHLATKLQHHLPILPLPSTDFLRKKDLLTAQTFHGTVIAWARRFNMFQAGSAYKHLNPDLLAREPEKAWKTWIHAEERNRIAAGLYIHDIELAELSLSDPFLGSGLSKLPPISDETLWAAPTAEAWATALTGPLSNLSTYSPLEAPAHIPSAPGNPNNRLYAYLELQRIAVSIIQGRGSGDFSQRQHHRHHHHQQQQHQQQHTTSLITFYNTYILTPHRRKSPPADPYLLPALWHSLFISLSTDLNRLELVIGREGHHEAQRHTDYARSWARSPDGLRSALHASMILHELEAASLAAELPIHAPRILFRAAITWFCYTKYGAPGSGDAHADANSDANMQGTGSSSPSTMPALHQQFGQFPEFHTLPVAPPQVLYEVTGLRSFQPNTPETGTFRRFVDVLQRVGHWGVSRNYAYLLSLLFPEGGGGGGGGRGMG</sequence>
<dbReference type="InterPro" id="IPR020846">
    <property type="entry name" value="MFS_dom"/>
</dbReference>
<dbReference type="FunFam" id="3.30.160.60:FF:002343">
    <property type="entry name" value="Zinc finger protein 33A"/>
    <property type="match status" value="1"/>
</dbReference>
<name>A0A8H3P5U3_9EURO</name>
<dbReference type="InterPro" id="IPR036259">
    <property type="entry name" value="MFS_trans_sf"/>
</dbReference>
<dbReference type="GO" id="GO:0022857">
    <property type="term" value="F:transmembrane transporter activity"/>
    <property type="evidence" value="ECO:0007669"/>
    <property type="project" value="InterPro"/>
</dbReference>
<evidence type="ECO:0000313" key="13">
    <source>
        <dbReference type="EMBL" id="GFF44964.1"/>
    </source>
</evidence>
<keyword evidence="4 8" id="KW-0863">Zinc-finger</keyword>
<dbReference type="GO" id="GO:0005886">
    <property type="term" value="C:plasma membrane"/>
    <property type="evidence" value="ECO:0007669"/>
    <property type="project" value="TreeGrafter"/>
</dbReference>
<comment type="caution">
    <text evidence="13">The sequence shown here is derived from an EMBL/GenBank/DDBJ whole genome shotgun (WGS) entry which is preliminary data.</text>
</comment>
<accession>A0A8H3P5U3</accession>
<keyword evidence="5" id="KW-0862">Zinc</keyword>
<dbReference type="InterPro" id="IPR013087">
    <property type="entry name" value="Znf_C2H2_type"/>
</dbReference>
<organism evidence="13 14">
    <name type="scientific">Aspergillus udagawae</name>
    <dbReference type="NCBI Taxonomy" id="91492"/>
    <lineage>
        <taxon>Eukaryota</taxon>
        <taxon>Fungi</taxon>
        <taxon>Dikarya</taxon>
        <taxon>Ascomycota</taxon>
        <taxon>Pezizomycotina</taxon>
        <taxon>Eurotiomycetes</taxon>
        <taxon>Eurotiomycetidae</taxon>
        <taxon>Eurotiales</taxon>
        <taxon>Aspergillaceae</taxon>
        <taxon>Aspergillus</taxon>
        <taxon>Aspergillus subgen. Fumigati</taxon>
    </lineage>
</organism>
<keyword evidence="7 10" id="KW-0472">Membrane</keyword>
<dbReference type="InterPro" id="IPR011701">
    <property type="entry name" value="MFS"/>
</dbReference>
<dbReference type="PROSITE" id="PS50157">
    <property type="entry name" value="ZINC_FINGER_C2H2_2"/>
    <property type="match status" value="2"/>
</dbReference>
<dbReference type="PROSITE" id="PS50850">
    <property type="entry name" value="MFS"/>
    <property type="match status" value="1"/>
</dbReference>
<evidence type="ECO:0000256" key="5">
    <source>
        <dbReference type="ARBA" id="ARBA00022833"/>
    </source>
</evidence>
<feature type="transmembrane region" description="Helical" evidence="10">
    <location>
        <begin position="76"/>
        <end position="97"/>
    </location>
</feature>
<comment type="subcellular location">
    <subcellularLocation>
        <location evidence="1">Membrane</location>
        <topology evidence="1">Multi-pass membrane protein</topology>
    </subcellularLocation>
</comment>
<dbReference type="SUPFAM" id="SSF57667">
    <property type="entry name" value="beta-beta-alpha zinc fingers"/>
    <property type="match status" value="1"/>
</dbReference>
<feature type="transmembrane region" description="Helical" evidence="10">
    <location>
        <begin position="428"/>
        <end position="455"/>
    </location>
</feature>
<dbReference type="PANTHER" id="PTHR23502:SF149">
    <property type="entry name" value="TRANSPORTER, PUTATIVE-RELATED"/>
    <property type="match status" value="1"/>
</dbReference>
<dbReference type="SUPFAM" id="SSF103473">
    <property type="entry name" value="MFS general substrate transporter"/>
    <property type="match status" value="1"/>
</dbReference>
<dbReference type="InterPro" id="IPR036236">
    <property type="entry name" value="Znf_C2H2_sf"/>
</dbReference>
<keyword evidence="6 10" id="KW-1133">Transmembrane helix</keyword>
<feature type="compositionally biased region" description="Polar residues" evidence="9">
    <location>
        <begin position="1183"/>
        <end position="1197"/>
    </location>
</feature>
<feature type="transmembrane region" description="Helical" evidence="10">
    <location>
        <begin position="226"/>
        <end position="245"/>
    </location>
</feature>
<dbReference type="Pfam" id="PF07690">
    <property type="entry name" value="MFS_1"/>
    <property type="match status" value="1"/>
</dbReference>
<evidence type="ECO:0000259" key="11">
    <source>
        <dbReference type="PROSITE" id="PS50157"/>
    </source>
</evidence>
<evidence type="ECO:0000256" key="10">
    <source>
        <dbReference type="SAM" id="Phobius"/>
    </source>
</evidence>
<feature type="domain" description="C2H2-type" evidence="11">
    <location>
        <begin position="622"/>
        <end position="649"/>
    </location>
</feature>
<evidence type="ECO:0000256" key="8">
    <source>
        <dbReference type="PROSITE-ProRule" id="PRU00042"/>
    </source>
</evidence>
<evidence type="ECO:0000259" key="12">
    <source>
        <dbReference type="PROSITE" id="PS50850"/>
    </source>
</evidence>
<dbReference type="Gene3D" id="3.30.160.60">
    <property type="entry name" value="Classic Zinc Finger"/>
    <property type="match status" value="2"/>
</dbReference>
<keyword evidence="3" id="KW-0479">Metal-binding</keyword>
<feature type="region of interest" description="Disordered" evidence="9">
    <location>
        <begin position="1028"/>
        <end position="1051"/>
    </location>
</feature>
<evidence type="ECO:0000313" key="14">
    <source>
        <dbReference type="Proteomes" id="UP000465221"/>
    </source>
</evidence>
<dbReference type="PANTHER" id="PTHR23502">
    <property type="entry name" value="MAJOR FACILITATOR SUPERFAMILY"/>
    <property type="match status" value="1"/>
</dbReference>
<feature type="transmembrane region" description="Helical" evidence="10">
    <location>
        <begin position="401"/>
        <end position="422"/>
    </location>
</feature>